<name>A0A6P2NVG3_9BURK</name>
<dbReference type="PROSITE" id="PS51257">
    <property type="entry name" value="PROKAR_LIPOPROTEIN"/>
    <property type="match status" value="1"/>
</dbReference>
<dbReference type="AlphaFoldDB" id="A0A6P2NVG3"/>
<dbReference type="RefSeq" id="WP_175024206.1">
    <property type="nucleotide sequence ID" value="NZ_CABVQC010000033.1"/>
</dbReference>
<feature type="chain" id="PRO_5026952357" description="DUF5640 domain-containing protein" evidence="1">
    <location>
        <begin position="20"/>
        <end position="97"/>
    </location>
</feature>
<evidence type="ECO:0008006" key="4">
    <source>
        <dbReference type="Google" id="ProtNLM"/>
    </source>
</evidence>
<evidence type="ECO:0000256" key="1">
    <source>
        <dbReference type="SAM" id="SignalP"/>
    </source>
</evidence>
<feature type="signal peptide" evidence="1">
    <location>
        <begin position="1"/>
        <end position="19"/>
    </location>
</feature>
<dbReference type="EMBL" id="CABVQC010000033">
    <property type="protein sequence ID" value="VWB98590.1"/>
    <property type="molecule type" value="Genomic_DNA"/>
</dbReference>
<sequence length="97" mass="10212">MKFISILLLALSLSLAACGGVSTLSGDYQANDGKSFLVFTADGKVKTKTLMGKEVETTYTIADNKVTFQFPNGMPMAYTINADGSLSAPMSSGFKKG</sequence>
<dbReference type="Proteomes" id="UP000494261">
    <property type="component" value="Unassembled WGS sequence"/>
</dbReference>
<gene>
    <name evidence="2" type="ORF">BLA13014_04612</name>
</gene>
<evidence type="ECO:0000313" key="2">
    <source>
        <dbReference type="EMBL" id="VWB98590.1"/>
    </source>
</evidence>
<keyword evidence="1" id="KW-0732">Signal</keyword>
<proteinExistence type="predicted"/>
<accession>A0A6P2NVG3</accession>
<protein>
    <recommendedName>
        <fullName evidence="4">DUF5640 domain-containing protein</fullName>
    </recommendedName>
</protein>
<evidence type="ECO:0000313" key="3">
    <source>
        <dbReference type="Proteomes" id="UP000494261"/>
    </source>
</evidence>
<reference evidence="2 3" key="1">
    <citation type="submission" date="2019-09" db="EMBL/GenBank/DDBJ databases">
        <authorList>
            <person name="Depoorter E."/>
        </authorList>
    </citation>
    <scope>NUCLEOTIDE SEQUENCE [LARGE SCALE GENOMIC DNA]</scope>
    <source>
        <strain evidence="2">LMG 13014</strain>
    </source>
</reference>
<organism evidence="2 3">
    <name type="scientific">Burkholderia aenigmatica</name>
    <dbReference type="NCBI Taxonomy" id="2015348"/>
    <lineage>
        <taxon>Bacteria</taxon>
        <taxon>Pseudomonadati</taxon>
        <taxon>Pseudomonadota</taxon>
        <taxon>Betaproteobacteria</taxon>
        <taxon>Burkholderiales</taxon>
        <taxon>Burkholderiaceae</taxon>
        <taxon>Burkholderia</taxon>
        <taxon>Burkholderia cepacia complex</taxon>
    </lineage>
</organism>